<keyword evidence="3" id="KW-1185">Reference proteome</keyword>
<dbReference type="EMBL" id="BLLH01000001">
    <property type="protein sequence ID" value="GFH39802.1"/>
    <property type="molecule type" value="Genomic_DNA"/>
</dbReference>
<accession>A0A6A0B3S2</accession>
<dbReference type="Proteomes" id="UP000475928">
    <property type="component" value="Unassembled WGS sequence"/>
</dbReference>
<evidence type="ECO:0000313" key="3">
    <source>
        <dbReference type="Proteomes" id="UP000475928"/>
    </source>
</evidence>
<comment type="caution">
    <text evidence="2">The sequence shown here is derived from an EMBL/GenBank/DDBJ whole genome shotgun (WGS) entry which is preliminary data.</text>
</comment>
<gene>
    <name evidence="2" type="ORF">Hs20B_02000</name>
</gene>
<evidence type="ECO:0000259" key="1">
    <source>
        <dbReference type="Pfam" id="PF04230"/>
    </source>
</evidence>
<reference evidence="2 3" key="1">
    <citation type="submission" date="2020-02" db="EMBL/GenBank/DDBJ databases">
        <title>Draft genome sequence of Lactococcus sp. Hs20B0-1.</title>
        <authorList>
            <person name="Noda S."/>
            <person name="Yuki M."/>
            <person name="Ohkuma M."/>
        </authorList>
    </citation>
    <scope>NUCLEOTIDE SEQUENCE [LARGE SCALE GENOMIC DNA]</scope>
    <source>
        <strain evidence="2 3">Hs20B0-1</strain>
    </source>
</reference>
<sequence>MENEKKYDVAILGWWYGVNYGSILTYYGLNKAISNLGYDVLMVHETLGYNAWRVRWPETIMPLQFAKRVGYNYTKQYDKSELAELNDLADAFVVGSDQLWNPGIPRVNEDLLLSFVNPNKKRISYGTSISRGEEYFNDLFIKDFRNNVQKFDGVSVREVGALEQIKKYTGVSAEQVVDPVFLLDKADYGVLADQATFEPEGDYLALFLLDPNEDKKRVALAISEKLGFNHIIVIPNPEANISIYENIFAGDQFEILREAAPENFLNIYRHAAYVVTDSFHGSVFSAVFEKPFNSFFNVTRGAQRFTELMDLLALGDSRQVFEDMTSEAVQNSDNVTRTIAYGDKITFNQKRQQSLAWLQNVLTANHAVDFETFMTTHEFVFYRTGSRQKPLARHVVFDKYGVISGINSPNERYWRFEDNQFIILNAKNEPTSVFDILPDVLSEETFKISGDFVVNPEVKHIFETETSYNAQHAG</sequence>
<dbReference type="RefSeq" id="WP_172354726.1">
    <property type="nucleotide sequence ID" value="NZ_BLLH01000001.1"/>
</dbReference>
<evidence type="ECO:0000313" key="2">
    <source>
        <dbReference type="EMBL" id="GFH39802.1"/>
    </source>
</evidence>
<proteinExistence type="predicted"/>
<dbReference type="InterPro" id="IPR007345">
    <property type="entry name" value="Polysacch_pyruvyl_Trfase"/>
</dbReference>
<dbReference type="Pfam" id="PF04230">
    <property type="entry name" value="PS_pyruv_trans"/>
    <property type="match status" value="1"/>
</dbReference>
<name>A0A6A0B3S2_9LACT</name>
<organism evidence="2 3">
    <name type="scientific">Pseudolactococcus insecticola</name>
    <dbReference type="NCBI Taxonomy" id="2709158"/>
    <lineage>
        <taxon>Bacteria</taxon>
        <taxon>Bacillati</taxon>
        <taxon>Bacillota</taxon>
        <taxon>Bacilli</taxon>
        <taxon>Lactobacillales</taxon>
        <taxon>Streptococcaceae</taxon>
        <taxon>Pseudolactococcus</taxon>
    </lineage>
</organism>
<dbReference type="AlphaFoldDB" id="A0A6A0B3S2"/>
<protein>
    <recommendedName>
        <fullName evidence="1">Polysaccharide pyruvyl transferase domain-containing protein</fullName>
    </recommendedName>
</protein>
<feature type="domain" description="Polysaccharide pyruvyl transferase" evidence="1">
    <location>
        <begin position="19"/>
        <end position="292"/>
    </location>
</feature>